<evidence type="ECO:0000313" key="20">
    <source>
        <dbReference type="EMBL" id="AEE49595.1"/>
    </source>
</evidence>
<feature type="domain" description="Mannosidase Ig/CBM-like" evidence="18">
    <location>
        <begin position="690"/>
        <end position="779"/>
    </location>
</feature>
<evidence type="ECO:0000256" key="4">
    <source>
        <dbReference type="ARBA" id="ARBA00004740"/>
    </source>
</evidence>
<dbReference type="Gene3D" id="2.60.40.10">
    <property type="entry name" value="Immunoglobulins"/>
    <property type="match status" value="3"/>
</dbReference>
<dbReference type="GO" id="GO:0005764">
    <property type="term" value="C:lysosome"/>
    <property type="evidence" value="ECO:0007669"/>
    <property type="project" value="UniProtKB-SubCell"/>
</dbReference>
<dbReference type="GO" id="GO:0006516">
    <property type="term" value="P:glycoprotein catabolic process"/>
    <property type="evidence" value="ECO:0007669"/>
    <property type="project" value="TreeGrafter"/>
</dbReference>
<dbReference type="InterPro" id="IPR006102">
    <property type="entry name" value="Ig-like_GH2"/>
</dbReference>
<dbReference type="Pfam" id="PF22666">
    <property type="entry name" value="Glyco_hydro_2_N2"/>
    <property type="match status" value="1"/>
</dbReference>
<gene>
    <name evidence="20" type="ordered locus">Halhy_1706</name>
</gene>
<evidence type="ECO:0000259" key="19">
    <source>
        <dbReference type="Pfam" id="PF22666"/>
    </source>
</evidence>
<dbReference type="GO" id="GO:0004567">
    <property type="term" value="F:beta-mannosidase activity"/>
    <property type="evidence" value="ECO:0007669"/>
    <property type="project" value="UniProtKB-EC"/>
</dbReference>
<evidence type="ECO:0000256" key="14">
    <source>
        <dbReference type="ARBA" id="ARBA00041069"/>
    </source>
</evidence>
<dbReference type="AlphaFoldDB" id="F4L1T6"/>
<feature type="domain" description="Beta-mannosidase Ig-fold" evidence="17">
    <location>
        <begin position="784"/>
        <end position="863"/>
    </location>
</feature>
<organism evidence="20 21">
    <name type="scientific">Haliscomenobacter hydrossis (strain ATCC 27775 / DSM 1100 / LMG 10767 / O)</name>
    <dbReference type="NCBI Taxonomy" id="760192"/>
    <lineage>
        <taxon>Bacteria</taxon>
        <taxon>Pseudomonadati</taxon>
        <taxon>Bacteroidota</taxon>
        <taxon>Saprospiria</taxon>
        <taxon>Saprospirales</taxon>
        <taxon>Haliscomenobacteraceae</taxon>
        <taxon>Haliscomenobacter</taxon>
    </lineage>
</organism>
<dbReference type="KEGG" id="hhy:Halhy_1706"/>
<evidence type="ECO:0000259" key="18">
    <source>
        <dbReference type="Pfam" id="PF17786"/>
    </source>
</evidence>
<dbReference type="FunFam" id="3.20.20.80:FF:000050">
    <property type="entry name" value="Beta-mannosidase B"/>
    <property type="match status" value="1"/>
</dbReference>
<dbReference type="Gene3D" id="2.60.120.260">
    <property type="entry name" value="Galactose-binding domain-like"/>
    <property type="match status" value="1"/>
</dbReference>
<comment type="catalytic activity">
    <reaction evidence="1">
        <text>Hydrolysis of terminal, non-reducing beta-D-mannose residues in beta-D-mannosides.</text>
        <dbReference type="EC" id="3.2.1.25"/>
    </reaction>
</comment>
<name>F4L1T6_HALH1</name>
<dbReference type="SUPFAM" id="SSF49785">
    <property type="entry name" value="Galactose-binding domain-like"/>
    <property type="match status" value="1"/>
</dbReference>
<protein>
    <recommendedName>
        <fullName evidence="14">Beta-mannosidase B</fullName>
        <ecNumber evidence="6">3.2.1.25</ecNumber>
    </recommendedName>
    <alternativeName>
        <fullName evidence="15">Mannanase B</fullName>
    </alternativeName>
</protein>
<dbReference type="EMBL" id="CP002691">
    <property type="protein sequence ID" value="AEE49595.1"/>
    <property type="molecule type" value="Genomic_DNA"/>
</dbReference>
<reference evidence="20 21" key="1">
    <citation type="journal article" date="2011" name="Stand. Genomic Sci.">
        <title>Complete genome sequence of Haliscomenobacter hydrossis type strain (O).</title>
        <authorList>
            <consortium name="US DOE Joint Genome Institute (JGI-PGF)"/>
            <person name="Daligault H."/>
            <person name="Lapidus A."/>
            <person name="Zeytun A."/>
            <person name="Nolan M."/>
            <person name="Lucas S."/>
            <person name="Del Rio T.G."/>
            <person name="Tice H."/>
            <person name="Cheng J.F."/>
            <person name="Tapia R."/>
            <person name="Han C."/>
            <person name="Goodwin L."/>
            <person name="Pitluck S."/>
            <person name="Liolios K."/>
            <person name="Pagani I."/>
            <person name="Ivanova N."/>
            <person name="Huntemann M."/>
            <person name="Mavromatis K."/>
            <person name="Mikhailova N."/>
            <person name="Pati A."/>
            <person name="Chen A."/>
            <person name="Palaniappan K."/>
            <person name="Land M."/>
            <person name="Hauser L."/>
            <person name="Brambilla E.M."/>
            <person name="Rohde M."/>
            <person name="Verbarg S."/>
            <person name="Goker M."/>
            <person name="Bristow J."/>
            <person name="Eisen J.A."/>
            <person name="Markowitz V."/>
            <person name="Hugenholtz P."/>
            <person name="Kyrpides N.C."/>
            <person name="Klenk H.P."/>
            <person name="Woyke T."/>
        </authorList>
    </citation>
    <scope>NUCLEOTIDE SEQUENCE [LARGE SCALE GENOMIC DNA]</scope>
    <source>
        <strain evidence="21">ATCC 27775 / DSM 1100 / LMG 10767 / O</strain>
    </source>
</reference>
<evidence type="ECO:0000256" key="12">
    <source>
        <dbReference type="ARBA" id="ARBA00023295"/>
    </source>
</evidence>
<feature type="domain" description="Beta-mannosidase-like galactose-binding" evidence="19">
    <location>
        <begin position="35"/>
        <end position="212"/>
    </location>
</feature>
<dbReference type="InterPro" id="IPR050887">
    <property type="entry name" value="Beta-mannosidase_GH2"/>
</dbReference>
<dbReference type="Pfam" id="PF17786">
    <property type="entry name" value="Mannosidase_ig"/>
    <property type="match status" value="1"/>
</dbReference>
<evidence type="ECO:0000259" key="16">
    <source>
        <dbReference type="Pfam" id="PF00703"/>
    </source>
</evidence>
<evidence type="ECO:0000256" key="5">
    <source>
        <dbReference type="ARBA" id="ARBA00011738"/>
    </source>
</evidence>
<dbReference type="InterPro" id="IPR041447">
    <property type="entry name" value="Mannosidase_ig"/>
</dbReference>
<evidence type="ECO:0000256" key="10">
    <source>
        <dbReference type="ARBA" id="ARBA00023180"/>
    </source>
</evidence>
<evidence type="ECO:0000256" key="11">
    <source>
        <dbReference type="ARBA" id="ARBA00023228"/>
    </source>
</evidence>
<dbReference type="Gene3D" id="3.20.20.80">
    <property type="entry name" value="Glycosidases"/>
    <property type="match status" value="1"/>
</dbReference>
<dbReference type="GO" id="GO:0005975">
    <property type="term" value="P:carbohydrate metabolic process"/>
    <property type="evidence" value="ECO:0007669"/>
    <property type="project" value="InterPro"/>
</dbReference>
<keyword evidence="8" id="KW-0732">Signal</keyword>
<evidence type="ECO:0000256" key="8">
    <source>
        <dbReference type="ARBA" id="ARBA00022729"/>
    </source>
</evidence>
<comment type="subcellular location">
    <subcellularLocation>
        <location evidence="2">Lysosome</location>
    </subcellularLocation>
    <subcellularLocation>
        <location evidence="3">Secreted</location>
    </subcellularLocation>
</comment>
<dbReference type="InterPro" id="IPR017853">
    <property type="entry name" value="GH"/>
</dbReference>
<dbReference type="PROSITE" id="PS51257">
    <property type="entry name" value="PROKAR_LIPOPROTEIN"/>
    <property type="match status" value="1"/>
</dbReference>
<evidence type="ECO:0000256" key="1">
    <source>
        <dbReference type="ARBA" id="ARBA00000829"/>
    </source>
</evidence>
<evidence type="ECO:0000256" key="13">
    <source>
        <dbReference type="ARBA" id="ARBA00038429"/>
    </source>
</evidence>
<keyword evidence="21" id="KW-1185">Reference proteome</keyword>
<dbReference type="Pfam" id="PF17753">
    <property type="entry name" value="Ig_mannosidase"/>
    <property type="match status" value="1"/>
</dbReference>
<evidence type="ECO:0000259" key="17">
    <source>
        <dbReference type="Pfam" id="PF17753"/>
    </source>
</evidence>
<dbReference type="GO" id="GO:0005576">
    <property type="term" value="C:extracellular region"/>
    <property type="evidence" value="ECO:0007669"/>
    <property type="project" value="UniProtKB-SubCell"/>
</dbReference>
<evidence type="ECO:0000313" key="21">
    <source>
        <dbReference type="Proteomes" id="UP000008461"/>
    </source>
</evidence>
<keyword evidence="10" id="KW-0325">Glycoprotein</keyword>
<accession>F4L1T6</accession>
<keyword evidence="7" id="KW-0964">Secreted</keyword>
<evidence type="ECO:0000256" key="7">
    <source>
        <dbReference type="ARBA" id="ARBA00022525"/>
    </source>
</evidence>
<proteinExistence type="inferred from homology"/>
<dbReference type="InterPro" id="IPR036156">
    <property type="entry name" value="Beta-gal/glucu_dom_sf"/>
</dbReference>
<dbReference type="InterPro" id="IPR013783">
    <property type="entry name" value="Ig-like_fold"/>
</dbReference>
<dbReference type="PANTHER" id="PTHR43730:SF1">
    <property type="entry name" value="BETA-MANNOSIDASE"/>
    <property type="match status" value="1"/>
</dbReference>
<comment type="pathway">
    <text evidence="4">Glycan metabolism; N-glycan degradation.</text>
</comment>
<dbReference type="EC" id="3.2.1.25" evidence="6"/>
<reference key="2">
    <citation type="submission" date="2011-04" db="EMBL/GenBank/DDBJ databases">
        <title>Complete sequence of chromosome of Haliscomenobacter hydrossis DSM 1100.</title>
        <authorList>
            <consortium name="US DOE Joint Genome Institute (JGI-PGF)"/>
            <person name="Lucas S."/>
            <person name="Han J."/>
            <person name="Lapidus A."/>
            <person name="Bruce D."/>
            <person name="Goodwin L."/>
            <person name="Pitluck S."/>
            <person name="Peters L."/>
            <person name="Kyrpides N."/>
            <person name="Mavromatis K."/>
            <person name="Ivanova N."/>
            <person name="Ovchinnikova G."/>
            <person name="Pagani I."/>
            <person name="Daligault H."/>
            <person name="Detter J.C."/>
            <person name="Han C."/>
            <person name="Land M."/>
            <person name="Hauser L."/>
            <person name="Markowitz V."/>
            <person name="Cheng J.-F."/>
            <person name="Hugenholtz P."/>
            <person name="Woyke T."/>
            <person name="Wu D."/>
            <person name="Verbarg S."/>
            <person name="Frueling A."/>
            <person name="Brambilla E."/>
            <person name="Klenk H.-P."/>
            <person name="Eisen J.A."/>
        </authorList>
    </citation>
    <scope>NUCLEOTIDE SEQUENCE</scope>
    <source>
        <strain>DSM 1100</strain>
    </source>
</reference>
<dbReference type="SUPFAM" id="SSF49303">
    <property type="entry name" value="beta-Galactosidase/glucuronidase domain"/>
    <property type="match status" value="3"/>
</dbReference>
<evidence type="ECO:0000256" key="2">
    <source>
        <dbReference type="ARBA" id="ARBA00004371"/>
    </source>
</evidence>
<evidence type="ECO:0000256" key="6">
    <source>
        <dbReference type="ARBA" id="ARBA00012754"/>
    </source>
</evidence>
<dbReference type="HOGENOM" id="CLU_005015_3_2_10"/>
<keyword evidence="9 20" id="KW-0378">Hydrolase</keyword>
<dbReference type="InterPro" id="IPR054593">
    <property type="entry name" value="Beta-mannosidase-like_N2"/>
</dbReference>
<evidence type="ECO:0000256" key="3">
    <source>
        <dbReference type="ARBA" id="ARBA00004613"/>
    </source>
</evidence>
<keyword evidence="12 20" id="KW-0326">Glycosidase</keyword>
<dbReference type="Proteomes" id="UP000008461">
    <property type="component" value="Chromosome"/>
</dbReference>
<dbReference type="RefSeq" id="WP_013764149.1">
    <property type="nucleotide sequence ID" value="NC_015510.1"/>
</dbReference>
<comment type="subunit">
    <text evidence="5">Homodimer.</text>
</comment>
<evidence type="ECO:0000256" key="9">
    <source>
        <dbReference type="ARBA" id="ARBA00022801"/>
    </source>
</evidence>
<comment type="similarity">
    <text evidence="13">Belongs to the glycosyl hydrolase 2 family. Beta-mannosidase B subfamily.</text>
</comment>
<dbReference type="InterPro" id="IPR008979">
    <property type="entry name" value="Galactose-bd-like_sf"/>
</dbReference>
<dbReference type="OrthoDB" id="9801077at2"/>
<keyword evidence="11" id="KW-0458">Lysosome</keyword>
<dbReference type="Pfam" id="PF00703">
    <property type="entry name" value="Glyco_hydro_2"/>
    <property type="match status" value="1"/>
</dbReference>
<dbReference type="eggNOG" id="COG3250">
    <property type="taxonomic scope" value="Bacteria"/>
</dbReference>
<dbReference type="InterPro" id="IPR041625">
    <property type="entry name" value="Beta-mannosidase_Ig"/>
</dbReference>
<dbReference type="STRING" id="760192.Halhy_1706"/>
<dbReference type="PANTHER" id="PTHR43730">
    <property type="entry name" value="BETA-MANNOSIDASE"/>
    <property type="match status" value="1"/>
</dbReference>
<sequence>MRKLFTDIILMAALGGLLGCQTQPNSDMIELNDNWTFRQAGKGTWLDARVPGTVHTDLMRHNKIPDPYFRMQEKEVQWVDKTDWEYSCRFQVAEEFLEFDAVTLECLGLDTYADVYLNDKLVILADNFFVGWEKEVKKHLKPGENHLRIFFHSPITIGLQALAKHKYGLPATNDQSERGGLGDKLVSVFLRKPGYHFGWDWGPRLVTSGIYRPIRLQGWNKARLTDVYFHQDSLTDIKAQLSARCEVESLVDHEALIEIFQGDTLLAMQEVAMLEGKNKFHIPLEIYDPQLWWTHDLGKPHLYNLTARLSYQRKPINALTRKIGLRTIKIVQTPDKKGSSFYFELNGKPIFAKGANYIPNDMFIPRVGPEKYQNLIRSTVDANMNMLRIWGGGFYENDIFYDLCNEAGVLVWQDFMFACSMYPGDPEFLRNVEEEAVYNVKRLRNHPCMAIWCGNNEIDVAWSQYNEFMGWGWKQQYTMDQRRVIWNTYDTIFHKLLPTVVGAHHPGMFYWPSSPFNIPGKHANSHTPNGDIHYWGVWHAEHPFSAYYENIGRFMSEYGFQSFPELKTVKTYALPEDWNIESPVMAAHQRSGIGNLRIRSYMQQHYRVPKDFAQFLYVGQLLQAEGIKMAIEAHRASMPYCMGSLYWQINDVWPVASWSGMDYYQRWKAMHYFIKKAFERTITAALVKDGKVRISVISDELGAREGELRLRLYDFAGKKLWKKDTVIQMPENSALAALELPIAEMCDLATAKKVFLQVDLYVGRQRVFRNPVYLTNAKDLELPQQVQIEKRVLPSDEGYLIRLSANQLVKNVFLDFGDEVEGFFTDNYFDLLPGEMVHIVFRPEKKGVELKAEDLQVLSLGDTVQGVIQ</sequence>
<feature type="domain" description="Glycoside hydrolase family 2 immunoglobulin-like beta-sandwich" evidence="16">
    <location>
        <begin position="223"/>
        <end position="326"/>
    </location>
</feature>
<evidence type="ECO:0000256" key="15">
    <source>
        <dbReference type="ARBA" id="ARBA00041614"/>
    </source>
</evidence>
<dbReference type="SUPFAM" id="SSF51445">
    <property type="entry name" value="(Trans)glycosidases"/>
    <property type="match status" value="1"/>
</dbReference>
<dbReference type="FunFam" id="2.60.120.260:FF:000060">
    <property type="entry name" value="Probable beta-mannosidase"/>
    <property type="match status" value="1"/>
</dbReference>